<evidence type="ECO:0000313" key="2">
    <source>
        <dbReference type="Proteomes" id="UP000184114"/>
    </source>
</evidence>
<protein>
    <submittedName>
        <fullName evidence="1">Uncharacterized protein</fullName>
    </submittedName>
</protein>
<accession>A0A1M4UGU4</accession>
<proteinExistence type="predicted"/>
<organism evidence="1 2">
    <name type="scientific">Tissierella praeacuta DSM 18095</name>
    <dbReference type="NCBI Taxonomy" id="1123404"/>
    <lineage>
        <taxon>Bacteria</taxon>
        <taxon>Bacillati</taxon>
        <taxon>Bacillota</taxon>
        <taxon>Tissierellia</taxon>
        <taxon>Tissierellales</taxon>
        <taxon>Tissierellaceae</taxon>
        <taxon>Tissierella</taxon>
    </lineage>
</organism>
<reference evidence="2" key="1">
    <citation type="submission" date="2016-11" db="EMBL/GenBank/DDBJ databases">
        <authorList>
            <person name="Varghese N."/>
            <person name="Submissions S."/>
        </authorList>
    </citation>
    <scope>NUCLEOTIDE SEQUENCE [LARGE SCALE GENOMIC DNA]</scope>
    <source>
        <strain evidence="2">DSM 18095</strain>
    </source>
</reference>
<gene>
    <name evidence="1" type="ORF">SAMN02745784_01072</name>
</gene>
<dbReference type="GeneID" id="90996107"/>
<name>A0A1M4UGU4_9FIRM</name>
<dbReference type="STRING" id="1123404.SAMN02745784_01072"/>
<sequence>MKKRFIIVSLIVLILLGLKLTSRLNLEDSVNSFGNSKQRVTKDIEKNIDYEKTDKLKSITYAFDEFELFLKPQSSKLVDDSFNLNELKPDVYELLDDTLLIYCFKDGEGLNKGLEKIREVFENDYYKYTIKDDILIIYYPSESSLENANLNTKIEKVVEYIENSKKSLNN</sequence>
<dbReference type="RefSeq" id="WP_072973988.1">
    <property type="nucleotide sequence ID" value="NZ_FQTY01000003.1"/>
</dbReference>
<dbReference type="AlphaFoldDB" id="A0A1M4UGU4"/>
<evidence type="ECO:0000313" key="1">
    <source>
        <dbReference type="EMBL" id="SHE55780.1"/>
    </source>
</evidence>
<dbReference type="EMBL" id="FQTY01000003">
    <property type="protein sequence ID" value="SHE55780.1"/>
    <property type="molecule type" value="Genomic_DNA"/>
</dbReference>
<keyword evidence="2" id="KW-1185">Reference proteome</keyword>
<dbReference type="Proteomes" id="UP000184114">
    <property type="component" value="Unassembled WGS sequence"/>
</dbReference>